<dbReference type="AlphaFoldDB" id="A0AAD1Y9T2"/>
<dbReference type="PROSITE" id="PS51283">
    <property type="entry name" value="DUSP"/>
    <property type="match status" value="1"/>
</dbReference>
<evidence type="ECO:0000259" key="2">
    <source>
        <dbReference type="PROSITE" id="PS51283"/>
    </source>
</evidence>
<feature type="domain" description="DUSP" evidence="2">
    <location>
        <begin position="450"/>
        <end position="611"/>
    </location>
</feature>
<dbReference type="SUPFAM" id="SSF143791">
    <property type="entry name" value="DUSP-like"/>
    <property type="match status" value="1"/>
</dbReference>
<accession>A0AAD1Y9T2</accession>
<protein>
    <recommendedName>
        <fullName evidence="2">DUSP domain-containing protein</fullName>
    </recommendedName>
</protein>
<reference evidence="3" key="1">
    <citation type="submission" date="2023-07" db="EMBL/GenBank/DDBJ databases">
        <authorList>
            <consortium name="AG Swart"/>
            <person name="Singh M."/>
            <person name="Singh A."/>
            <person name="Seah K."/>
            <person name="Emmerich C."/>
        </authorList>
    </citation>
    <scope>NUCLEOTIDE SEQUENCE</scope>
    <source>
        <strain evidence="3">DP1</strain>
    </source>
</reference>
<organism evidence="3 4">
    <name type="scientific">Euplotes crassus</name>
    <dbReference type="NCBI Taxonomy" id="5936"/>
    <lineage>
        <taxon>Eukaryota</taxon>
        <taxon>Sar</taxon>
        <taxon>Alveolata</taxon>
        <taxon>Ciliophora</taxon>
        <taxon>Intramacronucleata</taxon>
        <taxon>Spirotrichea</taxon>
        <taxon>Hypotrichia</taxon>
        <taxon>Euplotida</taxon>
        <taxon>Euplotidae</taxon>
        <taxon>Moneuplotes</taxon>
    </lineage>
</organism>
<comment type="caution">
    <text evidence="3">The sequence shown here is derived from an EMBL/GenBank/DDBJ whole genome shotgun (WGS) entry which is preliminary data.</text>
</comment>
<proteinExistence type="predicted"/>
<gene>
    <name evidence="3" type="ORF">ECRASSUSDP1_LOCUS28954</name>
</gene>
<evidence type="ECO:0000256" key="1">
    <source>
        <dbReference type="SAM" id="Coils"/>
    </source>
</evidence>
<dbReference type="Gene3D" id="3.30.2230.10">
    <property type="entry name" value="DUSP-like"/>
    <property type="match status" value="1"/>
</dbReference>
<evidence type="ECO:0000313" key="4">
    <source>
        <dbReference type="Proteomes" id="UP001295684"/>
    </source>
</evidence>
<dbReference type="Pfam" id="PF06337">
    <property type="entry name" value="DUSP"/>
    <property type="match status" value="1"/>
</dbReference>
<keyword evidence="1" id="KW-0175">Coiled coil</keyword>
<dbReference type="InterPro" id="IPR006615">
    <property type="entry name" value="Pept_C19_DUSP"/>
</dbReference>
<name>A0AAD1Y9T2_EUPCR</name>
<dbReference type="InterPro" id="IPR035927">
    <property type="entry name" value="DUSP-like_sf"/>
</dbReference>
<keyword evidence="4" id="KW-1185">Reference proteome</keyword>
<feature type="coiled-coil region" evidence="1">
    <location>
        <begin position="138"/>
        <end position="172"/>
    </location>
</feature>
<dbReference type="SMART" id="SM00695">
    <property type="entry name" value="DUSP"/>
    <property type="match status" value="1"/>
</dbReference>
<dbReference type="EMBL" id="CAMPGE010029839">
    <property type="protein sequence ID" value="CAI2387324.1"/>
    <property type="molecule type" value="Genomic_DNA"/>
</dbReference>
<dbReference type="GO" id="GO:0004843">
    <property type="term" value="F:cysteine-type deubiquitinase activity"/>
    <property type="evidence" value="ECO:0007669"/>
    <property type="project" value="InterPro"/>
</dbReference>
<evidence type="ECO:0000313" key="3">
    <source>
        <dbReference type="EMBL" id="CAI2387324.1"/>
    </source>
</evidence>
<dbReference type="Proteomes" id="UP001295684">
    <property type="component" value="Unassembled WGS sequence"/>
</dbReference>
<sequence>MEGKALNLNETSCLSTGDLLLDLDSSCLEKSPFKCIRASERDCSSVEKSPFNYNPSKATPSKKVESIKMQPKLGVDIKKFRPKCDAQESKNDPCMLSTESMIQKYMMKFKKSCMGMFNADLEDIRGRLNNFTEMQNSIETMTSTIHKLEKRVEELESKNEEATNQNASLLSKLNNSRLFHASHLNSVDTQVTHLKDSRSRSLMADLSVRQASNFSGVNESAEREKLRDSVVSTSPMSRLNKRYKKTSQSTIKPLVNNSIVNHDTRNVQLQSTPKKYECIEKKFCTQSMSSEHVSSISMELESNLDKMSDQDITEVKNSFGETNRNLVYKAVNKRRQINFVNSSVHESSESEDEDFLAYCKPYDPYCPCHPRIATTDFEPNYESNVTDTQYELSDKIESNDDGNFEPQDESCNMNTVDINLEKMHKRKVSTTKNNKNLVVRSQKCGKLCRYLPAEEQLNILKGVSSFKGAACSEKYNYAISSDWWNQFCDFINIEFKDPKDIFSPAHESDMYRIYLESDNCLTPSLESMSREPAKESEEEKEPAKFTFNHEELYKRPGMITNIDIARWRDGIITLKPNLRMIHDYVKVSQQQFNYLSKWYGYDLKVIISPLDSEYGTVKSKAARRRRSLY</sequence>